<dbReference type="Gene3D" id="3.40.50.1360">
    <property type="match status" value="1"/>
</dbReference>
<dbReference type="NCBIfam" id="TIGR00502">
    <property type="entry name" value="nagB"/>
    <property type="match status" value="1"/>
</dbReference>
<dbReference type="InterPro" id="IPR004547">
    <property type="entry name" value="Glucosamine6P_isomerase"/>
</dbReference>
<dbReference type="SUPFAM" id="SSF100950">
    <property type="entry name" value="NagB/RpiA/CoA transferase-like"/>
    <property type="match status" value="1"/>
</dbReference>
<dbReference type="EMBL" id="JAUSWH010000005">
    <property type="protein sequence ID" value="MDQ0455855.1"/>
    <property type="molecule type" value="Genomic_DNA"/>
</dbReference>
<dbReference type="Pfam" id="PF01182">
    <property type="entry name" value="Glucosamine_iso"/>
    <property type="match status" value="1"/>
</dbReference>
<dbReference type="PANTHER" id="PTHR11280">
    <property type="entry name" value="GLUCOSAMINE-6-PHOSPHATE ISOMERASE"/>
    <property type="match status" value="1"/>
</dbReference>
<dbReference type="InterPro" id="IPR018321">
    <property type="entry name" value="Glucosamine6P_isomerase_CS"/>
</dbReference>
<keyword evidence="5" id="KW-1185">Reference proteome</keyword>
<evidence type="ECO:0000256" key="1">
    <source>
        <dbReference type="ARBA" id="ARBA00022801"/>
    </source>
</evidence>
<evidence type="ECO:0000313" key="5">
    <source>
        <dbReference type="Proteomes" id="UP001235269"/>
    </source>
</evidence>
<dbReference type="RefSeq" id="WP_307158042.1">
    <property type="nucleotide sequence ID" value="NZ_JAUSWH010000005.1"/>
</dbReference>
<evidence type="ECO:0000259" key="3">
    <source>
        <dbReference type="Pfam" id="PF01182"/>
    </source>
</evidence>
<reference evidence="4 5" key="1">
    <citation type="submission" date="2023-07" db="EMBL/GenBank/DDBJ databases">
        <title>Genomic Encyclopedia of Type Strains, Phase IV (KMG-IV): sequencing the most valuable type-strain genomes for metagenomic binning, comparative biology and taxonomic classification.</title>
        <authorList>
            <person name="Goeker M."/>
        </authorList>
    </citation>
    <scope>NUCLEOTIDE SEQUENCE [LARGE SCALE GENOMIC DNA]</scope>
    <source>
        <strain evidence="4 5">DSM 100301</strain>
    </source>
</reference>
<sequence>MTTTSRKTVKTAPEPRVEINANEAALTVANCIIDLVRQKPDAVLGLATGGTMEPVYAHLVATYRRGEVSFAKVTSFNLDEYVGLPPSHPGSYRSTMNRLFFDHVDIDPSRTHLPDGMAGDPESAATAYEADLARLGPVDLQLLGIGRNGHIGFNEPGSALDSRTRQVELHASTLEANRSFFECGTVPHHAITMGIASILDARRIIVLATGEAKAEAVSTALSGTVSEACPASALFLHDQVEWVLDKAAAAGL</sequence>
<dbReference type="CDD" id="cd01399">
    <property type="entry name" value="GlcN6P_deaminase"/>
    <property type="match status" value="1"/>
</dbReference>
<accession>A0ABU0IEH1</accession>
<proteinExistence type="predicted"/>
<dbReference type="InterPro" id="IPR006148">
    <property type="entry name" value="Glc/Gal-6P_isomerase"/>
</dbReference>
<gene>
    <name evidence="4" type="ORF">QO005_002195</name>
</gene>
<feature type="domain" description="Glucosamine/galactosamine-6-phosphate isomerase" evidence="3">
    <location>
        <begin position="21"/>
        <end position="235"/>
    </location>
</feature>
<dbReference type="GO" id="GO:0004342">
    <property type="term" value="F:glucosamine-6-phosphate deaminase activity"/>
    <property type="evidence" value="ECO:0007669"/>
    <property type="project" value="UniProtKB-EC"/>
</dbReference>
<evidence type="ECO:0000313" key="4">
    <source>
        <dbReference type="EMBL" id="MDQ0455855.1"/>
    </source>
</evidence>
<organism evidence="4 5">
    <name type="scientific">Rhizobium paknamense</name>
    <dbReference type="NCBI Taxonomy" id="1206817"/>
    <lineage>
        <taxon>Bacteria</taxon>
        <taxon>Pseudomonadati</taxon>
        <taxon>Pseudomonadota</taxon>
        <taxon>Alphaproteobacteria</taxon>
        <taxon>Hyphomicrobiales</taxon>
        <taxon>Rhizobiaceae</taxon>
        <taxon>Rhizobium/Agrobacterium group</taxon>
        <taxon>Rhizobium</taxon>
    </lineage>
</organism>
<dbReference type="PROSITE" id="PS01161">
    <property type="entry name" value="GLC_GALNAC_ISOMERASE"/>
    <property type="match status" value="1"/>
</dbReference>
<protein>
    <recommendedName>
        <fullName evidence="2">Glucosamine-6-phosphate deaminase</fullName>
        <ecNumber evidence="2">3.5.99.6</ecNumber>
    </recommendedName>
</protein>
<evidence type="ECO:0000256" key="2">
    <source>
        <dbReference type="NCBIfam" id="TIGR00502"/>
    </source>
</evidence>
<comment type="caution">
    <text evidence="4">The sequence shown here is derived from an EMBL/GenBank/DDBJ whole genome shotgun (WGS) entry which is preliminary data.</text>
</comment>
<keyword evidence="1 4" id="KW-0378">Hydrolase</keyword>
<dbReference type="PANTHER" id="PTHR11280:SF5">
    <property type="entry name" value="GLUCOSAMINE-6-PHOSPHATE ISOMERASE"/>
    <property type="match status" value="1"/>
</dbReference>
<dbReference type="InterPro" id="IPR037171">
    <property type="entry name" value="NagB/RpiA_transferase-like"/>
</dbReference>
<dbReference type="Proteomes" id="UP001235269">
    <property type="component" value="Unassembled WGS sequence"/>
</dbReference>
<name>A0ABU0IEH1_9HYPH</name>
<dbReference type="EC" id="3.5.99.6" evidence="2"/>